<sequence>MNFTLLFCRGVHGANDGDIALQAGVAQGHRVLRLGKHGNANQHQRRVNPGGAHGAELIDAGGGHKSHAAAGKHPRHLRKRRGALNNAGYLHTGILAALNERCQILLQFIQINLQQGITSLVCRHMFASCL</sequence>
<protein>
    <submittedName>
        <fullName evidence="1">Uncharacterized protein</fullName>
    </submittedName>
</protein>
<dbReference type="EMBL" id="VSSQ01063013">
    <property type="protein sequence ID" value="MPN16106.1"/>
    <property type="molecule type" value="Genomic_DNA"/>
</dbReference>
<reference evidence="1" key="1">
    <citation type="submission" date="2019-08" db="EMBL/GenBank/DDBJ databases">
        <authorList>
            <person name="Kucharzyk K."/>
            <person name="Murdoch R.W."/>
            <person name="Higgins S."/>
            <person name="Loffler F."/>
        </authorList>
    </citation>
    <scope>NUCLEOTIDE SEQUENCE</scope>
</reference>
<gene>
    <name evidence="1" type="ORF">SDC9_163444</name>
</gene>
<comment type="caution">
    <text evidence="1">The sequence shown here is derived from an EMBL/GenBank/DDBJ whole genome shotgun (WGS) entry which is preliminary data.</text>
</comment>
<accession>A0A645FQW8</accession>
<name>A0A645FQW8_9ZZZZ</name>
<dbReference type="AlphaFoldDB" id="A0A645FQW8"/>
<evidence type="ECO:0000313" key="1">
    <source>
        <dbReference type="EMBL" id="MPN16106.1"/>
    </source>
</evidence>
<organism evidence="1">
    <name type="scientific">bioreactor metagenome</name>
    <dbReference type="NCBI Taxonomy" id="1076179"/>
    <lineage>
        <taxon>unclassified sequences</taxon>
        <taxon>metagenomes</taxon>
        <taxon>ecological metagenomes</taxon>
    </lineage>
</organism>
<proteinExistence type="predicted"/>